<reference evidence="1 2" key="1">
    <citation type="journal article" date="2014" name="Genome Announc.">
        <title>Draft Genome Sequence of the Boron-Tolerant and Moderately Halotolerant Bacterium Gracilibacillus boraciitolerans JCM 21714T.</title>
        <authorList>
            <person name="Ahmed I."/>
            <person name="Oshima K."/>
            <person name="Suda W."/>
            <person name="Kitamura K."/>
            <person name="Iida T."/>
            <person name="Ohmori Y."/>
            <person name="Fujiwara T."/>
            <person name="Hattori M."/>
            <person name="Ohkuma M."/>
        </authorList>
    </citation>
    <scope>NUCLEOTIDE SEQUENCE [LARGE SCALE GENOMIC DNA]</scope>
    <source>
        <strain evidence="1 2">JCM 21714</strain>
    </source>
</reference>
<organism evidence="1 2">
    <name type="scientific">Gracilibacillus boraciitolerans JCM 21714</name>
    <dbReference type="NCBI Taxonomy" id="1298598"/>
    <lineage>
        <taxon>Bacteria</taxon>
        <taxon>Bacillati</taxon>
        <taxon>Bacillota</taxon>
        <taxon>Bacilli</taxon>
        <taxon>Bacillales</taxon>
        <taxon>Bacillaceae</taxon>
        <taxon>Gracilibacillus</taxon>
    </lineage>
</organism>
<keyword evidence="2" id="KW-1185">Reference proteome</keyword>
<dbReference type="SUPFAM" id="SSF54001">
    <property type="entry name" value="Cysteine proteinases"/>
    <property type="match status" value="1"/>
</dbReference>
<protein>
    <submittedName>
        <fullName evidence="1">Uncharacterized protein</fullName>
    </submittedName>
</protein>
<sequence length="251" mass="29562">MNDYFQVWKNKNTLYIKPMIKVIYYKVYENNTLVTSRADAQSSLIPPLHHPTPSTTIIIEYYHQDILAREQYSFRSYYANRQRTFQAGDILVASDNVKSELTGYMGHSALIVNENELIESPPGSEPAIVQEPIQQFIDKHPIHAQFRPKEEKLGTKAAQYAQEYIGEYKENLKQGLTKPSFSFNLSQKLDDPWDKIYCSKLIWICYHFGADYTFENDHLWFSPEDLYHQLIENEEFEIVYQHEDVKFLIDI</sequence>
<dbReference type="OrthoDB" id="2080087at2"/>
<dbReference type="Proteomes" id="UP000019102">
    <property type="component" value="Unassembled WGS sequence"/>
</dbReference>
<accession>W4VH35</accession>
<dbReference type="RefSeq" id="WP_052000382.1">
    <property type="nucleotide sequence ID" value="NZ_BAVS01000003.1"/>
</dbReference>
<dbReference type="eggNOG" id="ENOG5032VPH">
    <property type="taxonomic scope" value="Bacteria"/>
</dbReference>
<gene>
    <name evidence="1" type="ORF">JCM21714_1120</name>
</gene>
<dbReference type="STRING" id="1298598.JCM21714_1120"/>
<dbReference type="Gene3D" id="3.90.1720.10">
    <property type="entry name" value="endopeptidase domain like (from Nostoc punctiforme)"/>
    <property type="match status" value="1"/>
</dbReference>
<dbReference type="AlphaFoldDB" id="W4VH35"/>
<dbReference type="InterPro" id="IPR038765">
    <property type="entry name" value="Papain-like_cys_pep_sf"/>
</dbReference>
<proteinExistence type="predicted"/>
<dbReference type="EMBL" id="BAVS01000003">
    <property type="protein sequence ID" value="GAE92138.1"/>
    <property type="molecule type" value="Genomic_DNA"/>
</dbReference>
<evidence type="ECO:0000313" key="2">
    <source>
        <dbReference type="Proteomes" id="UP000019102"/>
    </source>
</evidence>
<name>W4VH35_9BACI</name>
<comment type="caution">
    <text evidence="1">The sequence shown here is derived from an EMBL/GenBank/DDBJ whole genome shotgun (WGS) entry which is preliminary data.</text>
</comment>
<evidence type="ECO:0000313" key="1">
    <source>
        <dbReference type="EMBL" id="GAE92138.1"/>
    </source>
</evidence>